<reference evidence="4" key="1">
    <citation type="journal article" date="2024" name="Toxins">
        <title>Genome Sequence Analysis of Native Xenorhabdus Strains Isolated from Entomopathogenic Nematodes in Argentina.</title>
        <authorList>
            <person name="Palma L."/>
            <person name="Frizzo L."/>
            <person name="Kaiser S."/>
            <person name="Berry C."/>
            <person name="Caballero P."/>
            <person name="Bode H.B."/>
            <person name="Del Valle E.E."/>
        </authorList>
    </citation>
    <scope>NUCLEOTIDE SEQUENCE [LARGE SCALE GENOMIC DNA]</scope>
    <source>
        <strain evidence="4">12</strain>
    </source>
</reference>
<organism evidence="3 4">
    <name type="scientific">Xenorhabdus santafensis</name>
    <dbReference type="NCBI Taxonomy" id="2582833"/>
    <lineage>
        <taxon>Bacteria</taxon>
        <taxon>Pseudomonadati</taxon>
        <taxon>Pseudomonadota</taxon>
        <taxon>Gammaproteobacteria</taxon>
        <taxon>Enterobacterales</taxon>
        <taxon>Morganellaceae</taxon>
        <taxon>Xenorhabdus</taxon>
    </lineage>
</organism>
<evidence type="ECO:0000313" key="3">
    <source>
        <dbReference type="EMBL" id="MDX7987363.1"/>
    </source>
</evidence>
<dbReference type="EMBL" id="VCDN01000029">
    <property type="protein sequence ID" value="MDX7987363.1"/>
    <property type="molecule type" value="Genomic_DNA"/>
</dbReference>
<feature type="chain" id="PRO_5046905180" evidence="1">
    <location>
        <begin position="22"/>
        <end position="157"/>
    </location>
</feature>
<feature type="signal peptide" evidence="1">
    <location>
        <begin position="1"/>
        <end position="21"/>
    </location>
</feature>
<evidence type="ECO:0000259" key="2">
    <source>
        <dbReference type="Pfam" id="PF12883"/>
    </source>
</evidence>
<dbReference type="Gene3D" id="3.10.450.50">
    <property type="match status" value="1"/>
</dbReference>
<dbReference type="Pfam" id="PF12883">
    <property type="entry name" value="DUF3828"/>
    <property type="match status" value="1"/>
</dbReference>
<dbReference type="Proteomes" id="UP001271890">
    <property type="component" value="Unassembled WGS sequence"/>
</dbReference>
<protein>
    <submittedName>
        <fullName evidence="3">DUF3828 domain-containing protein</fullName>
    </submittedName>
</protein>
<keyword evidence="1" id="KW-0732">Signal</keyword>
<dbReference type="RefSeq" id="WP_319929801.1">
    <property type="nucleotide sequence ID" value="NZ_VCDN01000029.1"/>
</dbReference>
<accession>A0ABU4S978</accession>
<feature type="domain" description="DUF3828" evidence="2">
    <location>
        <begin position="31"/>
        <end position="154"/>
    </location>
</feature>
<dbReference type="InterPro" id="IPR024289">
    <property type="entry name" value="DUF3828"/>
</dbReference>
<comment type="caution">
    <text evidence="3">The sequence shown here is derived from an EMBL/GenBank/DDBJ whole genome shotgun (WGS) entry which is preliminary data.</text>
</comment>
<sequence>MKRYFSLYFISLLFLYGQATAYAESEQQSPELVVKEFYIWYMQESMMPWELYQNKLKEYVSESLLKKIHDATSCSEPGDYDDCGSTEVEYGVNYYVKAQDIYDYWLNVDVIPISKTETVAKMKVILGKKGDYPNYLLVTSEKENKNWKIVSVKSFHR</sequence>
<proteinExistence type="predicted"/>
<name>A0ABU4S978_9GAMM</name>
<evidence type="ECO:0000313" key="4">
    <source>
        <dbReference type="Proteomes" id="UP001271890"/>
    </source>
</evidence>
<gene>
    <name evidence="3" type="ORF">FE392_08470</name>
</gene>
<keyword evidence="4" id="KW-1185">Reference proteome</keyword>
<evidence type="ECO:0000256" key="1">
    <source>
        <dbReference type="SAM" id="SignalP"/>
    </source>
</evidence>